<evidence type="ECO:0000256" key="2">
    <source>
        <dbReference type="ARBA" id="ARBA00006644"/>
    </source>
</evidence>
<dbReference type="PANTHER" id="PTHR12718:SF2">
    <property type="entry name" value="SPLICEOSOME-ASSOCIATED PROTEIN CWC15 HOMOLOG"/>
    <property type="match status" value="1"/>
</dbReference>
<dbReference type="GO" id="GO:0003723">
    <property type="term" value="F:RNA binding"/>
    <property type="evidence" value="ECO:0007669"/>
    <property type="project" value="TreeGrafter"/>
</dbReference>
<feature type="compositionally biased region" description="Acidic residues" evidence="5">
    <location>
        <begin position="138"/>
        <end position="164"/>
    </location>
</feature>
<keyword evidence="7" id="KW-1185">Reference proteome</keyword>
<dbReference type="Pfam" id="PF04889">
    <property type="entry name" value="Cwf_Cwc_15"/>
    <property type="match status" value="1"/>
</dbReference>
<evidence type="ECO:0000256" key="1">
    <source>
        <dbReference type="ARBA" id="ARBA00003777"/>
    </source>
</evidence>
<dbReference type="OrthoDB" id="30179at2759"/>
<proteinExistence type="inferred from homology"/>
<gene>
    <name evidence="6" type="ORF">BQ2448_736</name>
</gene>
<feature type="compositionally biased region" description="Basic and acidic residues" evidence="5">
    <location>
        <begin position="165"/>
        <end position="199"/>
    </location>
</feature>
<comment type="similarity">
    <text evidence="2">Belongs to the CWC15 family.</text>
</comment>
<evidence type="ECO:0000256" key="4">
    <source>
        <dbReference type="ARBA" id="ARBA00023187"/>
    </source>
</evidence>
<evidence type="ECO:0000256" key="5">
    <source>
        <dbReference type="SAM" id="MobiDB-lite"/>
    </source>
</evidence>
<accession>A0A238F624</accession>
<dbReference type="AlphaFoldDB" id="A0A238F624"/>
<keyword evidence="3" id="KW-0507">mRNA processing</keyword>
<reference evidence="7" key="1">
    <citation type="submission" date="2016-09" db="EMBL/GenBank/DDBJ databases">
        <authorList>
            <person name="Jeantristanb JTB J.-T."/>
            <person name="Ricardo R."/>
        </authorList>
    </citation>
    <scope>NUCLEOTIDE SEQUENCE [LARGE SCALE GENOMIC DNA]</scope>
</reference>
<evidence type="ECO:0000256" key="3">
    <source>
        <dbReference type="ARBA" id="ARBA00022664"/>
    </source>
</evidence>
<evidence type="ECO:0000313" key="7">
    <source>
        <dbReference type="Proteomes" id="UP000198372"/>
    </source>
</evidence>
<feature type="compositionally biased region" description="Basic and acidic residues" evidence="5">
    <location>
        <begin position="126"/>
        <end position="137"/>
    </location>
</feature>
<name>A0A238F624_9BASI</name>
<sequence length="277" mass="31654">MSTAHRPTWDPAQGKDSRLNSRVYSSRDLAAHTRLKFRQPGQGNKTDVARRDLKLELLAAERESSDRKAKGQSGYVPDRQLLLLENQTKEQDELDEANNRRRVLADVAKLDRDDDDDDEEDDDGDDRPKDKGKGKAVEDDDDDEQDEDDEDESDSDDDDEDETAELLRELEKIKRERAEEKERLERERAANESTTREEEIAVGNPLLNLQAALGASPTPSAISTSTGASTFGVKRRWDDDLIFKNQARDTNETPKAEFVNDLLRTNYHRRFMKRHVG</sequence>
<dbReference type="Proteomes" id="UP000198372">
    <property type="component" value="Unassembled WGS sequence"/>
</dbReference>
<dbReference type="STRING" id="269621.A0A238F624"/>
<keyword evidence="4" id="KW-0508">mRNA splicing</keyword>
<organism evidence="6 7">
    <name type="scientific">Microbotryum intermedium</name>
    <dbReference type="NCBI Taxonomy" id="269621"/>
    <lineage>
        <taxon>Eukaryota</taxon>
        <taxon>Fungi</taxon>
        <taxon>Dikarya</taxon>
        <taxon>Basidiomycota</taxon>
        <taxon>Pucciniomycotina</taxon>
        <taxon>Microbotryomycetes</taxon>
        <taxon>Microbotryales</taxon>
        <taxon>Microbotryaceae</taxon>
        <taxon>Microbotryum</taxon>
    </lineage>
</organism>
<dbReference type="GO" id="GO:0071013">
    <property type="term" value="C:catalytic step 2 spliceosome"/>
    <property type="evidence" value="ECO:0007669"/>
    <property type="project" value="TreeGrafter"/>
</dbReference>
<comment type="function">
    <text evidence="1">Involved in pre-mRNA splicing.</text>
</comment>
<dbReference type="InterPro" id="IPR006973">
    <property type="entry name" value="Cwf_Cwc_15"/>
</dbReference>
<feature type="compositionally biased region" description="Acidic residues" evidence="5">
    <location>
        <begin position="113"/>
        <end position="125"/>
    </location>
</feature>
<feature type="region of interest" description="Disordered" evidence="5">
    <location>
        <begin position="1"/>
        <end position="25"/>
    </location>
</feature>
<evidence type="ECO:0000313" key="6">
    <source>
        <dbReference type="EMBL" id="SCV68615.1"/>
    </source>
</evidence>
<dbReference type="EMBL" id="FMSP01000003">
    <property type="protein sequence ID" value="SCV68615.1"/>
    <property type="molecule type" value="Genomic_DNA"/>
</dbReference>
<feature type="region of interest" description="Disordered" evidence="5">
    <location>
        <begin position="61"/>
        <end position="199"/>
    </location>
</feature>
<dbReference type="PANTHER" id="PTHR12718">
    <property type="entry name" value="CELL CYCLE CONTROL PROTEIN CWF15"/>
    <property type="match status" value="1"/>
</dbReference>
<dbReference type="GO" id="GO:0045292">
    <property type="term" value="P:mRNA cis splicing, via spliceosome"/>
    <property type="evidence" value="ECO:0007669"/>
    <property type="project" value="TreeGrafter"/>
</dbReference>
<protein>
    <submittedName>
        <fullName evidence="6">BQ2448_736 protein</fullName>
    </submittedName>
</protein>